<evidence type="ECO:0000313" key="9">
    <source>
        <dbReference type="EMBL" id="KAK0712421.1"/>
    </source>
</evidence>
<reference evidence="9" key="1">
    <citation type="submission" date="2023-06" db="EMBL/GenBank/DDBJ databases">
        <title>Genome-scale phylogeny and comparative genomics of the fungal order Sordariales.</title>
        <authorList>
            <consortium name="Lawrence Berkeley National Laboratory"/>
            <person name="Hensen N."/>
            <person name="Bonometti L."/>
            <person name="Westerberg I."/>
            <person name="Brannstrom I.O."/>
            <person name="Guillou S."/>
            <person name="Cros-Aarteil S."/>
            <person name="Calhoun S."/>
            <person name="Haridas S."/>
            <person name="Kuo A."/>
            <person name="Mondo S."/>
            <person name="Pangilinan J."/>
            <person name="Riley R."/>
            <person name="LaButti K."/>
            <person name="Andreopoulos B."/>
            <person name="Lipzen A."/>
            <person name="Chen C."/>
            <person name="Yanf M."/>
            <person name="Daum C."/>
            <person name="Ng V."/>
            <person name="Clum A."/>
            <person name="Steindorff A."/>
            <person name="Ohm R."/>
            <person name="Martin F."/>
            <person name="Silar P."/>
            <person name="Natvig D."/>
            <person name="Lalanne C."/>
            <person name="Gautier V."/>
            <person name="Ament-velasquez S.L."/>
            <person name="Kruys A."/>
            <person name="Hutchinson M.I."/>
            <person name="Powell A.J."/>
            <person name="Barry K."/>
            <person name="Miller A.N."/>
            <person name="Grigoriev I.V."/>
            <person name="Debuchy R."/>
            <person name="Gladieux P."/>
            <person name="Thoren M.H."/>
            <person name="Johannesson H."/>
        </authorList>
    </citation>
    <scope>NUCLEOTIDE SEQUENCE</scope>
    <source>
        <strain evidence="9">SMH2392-1A</strain>
    </source>
</reference>
<keyword evidence="4 7" id="KW-0472">Membrane</keyword>
<dbReference type="Proteomes" id="UP001172101">
    <property type="component" value="Unassembled WGS sequence"/>
</dbReference>
<proteinExistence type="inferred from homology"/>
<evidence type="ECO:0000256" key="6">
    <source>
        <dbReference type="SAM" id="MobiDB-lite"/>
    </source>
</evidence>
<feature type="domain" description="Rhodopsin" evidence="8">
    <location>
        <begin position="45"/>
        <end position="281"/>
    </location>
</feature>
<protein>
    <recommendedName>
        <fullName evidence="8">Rhodopsin domain-containing protein</fullName>
    </recommendedName>
</protein>
<evidence type="ECO:0000313" key="10">
    <source>
        <dbReference type="Proteomes" id="UP001172101"/>
    </source>
</evidence>
<dbReference type="InterPro" id="IPR052337">
    <property type="entry name" value="SAT4-like"/>
</dbReference>
<evidence type="ECO:0000259" key="8">
    <source>
        <dbReference type="Pfam" id="PF20684"/>
    </source>
</evidence>
<feature type="transmembrane region" description="Helical" evidence="7">
    <location>
        <begin position="28"/>
        <end position="49"/>
    </location>
</feature>
<dbReference type="PANTHER" id="PTHR33048:SF42">
    <property type="entry name" value="INTEGRAL MEMBRANE PROTEIN"/>
    <property type="match status" value="1"/>
</dbReference>
<keyword evidence="2 7" id="KW-0812">Transmembrane</keyword>
<keyword evidence="3 7" id="KW-1133">Transmembrane helix</keyword>
<feature type="region of interest" description="Disordered" evidence="6">
    <location>
        <begin position="292"/>
        <end position="313"/>
    </location>
</feature>
<dbReference type="GeneID" id="85328820"/>
<feature type="transmembrane region" description="Helical" evidence="7">
    <location>
        <begin position="257"/>
        <end position="281"/>
    </location>
</feature>
<evidence type="ECO:0000256" key="3">
    <source>
        <dbReference type="ARBA" id="ARBA00022989"/>
    </source>
</evidence>
<evidence type="ECO:0000256" key="5">
    <source>
        <dbReference type="ARBA" id="ARBA00038359"/>
    </source>
</evidence>
<dbReference type="EMBL" id="JAUIRO010000005">
    <property type="protein sequence ID" value="KAK0712421.1"/>
    <property type="molecule type" value="Genomic_DNA"/>
</dbReference>
<evidence type="ECO:0000256" key="2">
    <source>
        <dbReference type="ARBA" id="ARBA00022692"/>
    </source>
</evidence>
<comment type="caution">
    <text evidence="9">The sequence shown here is derived from an EMBL/GenBank/DDBJ whole genome shotgun (WGS) entry which is preliminary data.</text>
</comment>
<dbReference type="Pfam" id="PF20684">
    <property type="entry name" value="Fung_rhodopsin"/>
    <property type="match status" value="1"/>
</dbReference>
<evidence type="ECO:0000256" key="1">
    <source>
        <dbReference type="ARBA" id="ARBA00004141"/>
    </source>
</evidence>
<comment type="subcellular location">
    <subcellularLocation>
        <location evidence="1">Membrane</location>
        <topology evidence="1">Multi-pass membrane protein</topology>
    </subcellularLocation>
</comment>
<dbReference type="GO" id="GO:0016020">
    <property type="term" value="C:membrane"/>
    <property type="evidence" value="ECO:0007669"/>
    <property type="project" value="UniProtKB-SubCell"/>
</dbReference>
<accession>A0AA40AAT3</accession>
<feature type="transmembrane region" description="Helical" evidence="7">
    <location>
        <begin position="219"/>
        <end position="237"/>
    </location>
</feature>
<keyword evidence="10" id="KW-1185">Reference proteome</keyword>
<sequence>MSVLPRNQIQSGSSVEGVDNDDTYGPRILIACCLVEVLSTVLITLRFYCKLKRGRRLWWDDYILASAWLFQTCDVALISVNVGLGEGQHVWRLGRGVLSTLGLNGNVSGTLSIIAACLGKTSFGLTLLRLTAGLTRKGVIFLIVSMNIALGLSALFIWLQCDPPAKAWSPDLDGTCWDPSFSFKYGVFSGAYSALTDLVLSILPWPLIWRLQMEMKEKVGVAVAISMGVFSAGAAVVKTVQLRYLSRGDFTYYESEVVIWGTVETAVTIMAASVPFLRVLVVEVQSAYARRDGVSGGSGRTRTRGAEHTDNGAGASEIVLTSGKSPYDVESSQITLRSGEAVLADEGREGQHDGARRLTNITNAAVGGV</sequence>
<dbReference type="PANTHER" id="PTHR33048">
    <property type="entry name" value="PTH11-LIKE INTEGRAL MEMBRANE PROTEIN (AFU_ORTHOLOGUE AFUA_5G11245)"/>
    <property type="match status" value="1"/>
</dbReference>
<organism evidence="9 10">
    <name type="scientific">Lasiosphaeria miniovina</name>
    <dbReference type="NCBI Taxonomy" id="1954250"/>
    <lineage>
        <taxon>Eukaryota</taxon>
        <taxon>Fungi</taxon>
        <taxon>Dikarya</taxon>
        <taxon>Ascomycota</taxon>
        <taxon>Pezizomycotina</taxon>
        <taxon>Sordariomycetes</taxon>
        <taxon>Sordariomycetidae</taxon>
        <taxon>Sordariales</taxon>
        <taxon>Lasiosphaeriaceae</taxon>
        <taxon>Lasiosphaeria</taxon>
    </lineage>
</organism>
<dbReference type="InterPro" id="IPR049326">
    <property type="entry name" value="Rhodopsin_dom_fungi"/>
</dbReference>
<gene>
    <name evidence="9" type="ORF">B0T26DRAFT_752655</name>
</gene>
<evidence type="ECO:0000256" key="4">
    <source>
        <dbReference type="ARBA" id="ARBA00023136"/>
    </source>
</evidence>
<feature type="transmembrane region" description="Helical" evidence="7">
    <location>
        <begin position="139"/>
        <end position="159"/>
    </location>
</feature>
<evidence type="ECO:0000256" key="7">
    <source>
        <dbReference type="SAM" id="Phobius"/>
    </source>
</evidence>
<comment type="similarity">
    <text evidence="5">Belongs to the SAT4 family.</text>
</comment>
<name>A0AA40AAT3_9PEZI</name>
<dbReference type="RefSeq" id="XP_060293744.1">
    <property type="nucleotide sequence ID" value="XM_060445550.1"/>
</dbReference>
<feature type="transmembrane region" description="Helical" evidence="7">
    <location>
        <begin position="187"/>
        <end position="207"/>
    </location>
</feature>
<feature type="transmembrane region" description="Helical" evidence="7">
    <location>
        <begin position="61"/>
        <end position="84"/>
    </location>
</feature>
<dbReference type="AlphaFoldDB" id="A0AA40AAT3"/>